<evidence type="ECO:0000313" key="1">
    <source>
        <dbReference type="EMBL" id="KAK1148526.1"/>
    </source>
</evidence>
<proteinExistence type="predicted"/>
<dbReference type="Proteomes" id="UP001177260">
    <property type="component" value="Unassembled WGS sequence"/>
</dbReference>
<evidence type="ECO:0000313" key="2">
    <source>
        <dbReference type="Proteomes" id="UP001177260"/>
    </source>
</evidence>
<dbReference type="EMBL" id="JAOPJF010000007">
    <property type="protein sequence ID" value="KAK1148526.1"/>
    <property type="molecule type" value="Genomic_DNA"/>
</dbReference>
<comment type="caution">
    <text evidence="1">The sequence shown here is derived from an EMBL/GenBank/DDBJ whole genome shotgun (WGS) entry which is preliminary data.</text>
</comment>
<protein>
    <submittedName>
        <fullName evidence="1">Uncharacterized protein</fullName>
    </submittedName>
</protein>
<name>A0ACC3BDH9_9EURO</name>
<organism evidence="1 2">
    <name type="scientific">Aspergillus melleus</name>
    <dbReference type="NCBI Taxonomy" id="138277"/>
    <lineage>
        <taxon>Eukaryota</taxon>
        <taxon>Fungi</taxon>
        <taxon>Dikarya</taxon>
        <taxon>Ascomycota</taxon>
        <taxon>Pezizomycotina</taxon>
        <taxon>Eurotiomycetes</taxon>
        <taxon>Eurotiomycetidae</taxon>
        <taxon>Eurotiales</taxon>
        <taxon>Aspergillaceae</taxon>
        <taxon>Aspergillus</taxon>
        <taxon>Aspergillus subgen. Circumdati</taxon>
    </lineage>
</organism>
<reference evidence="1 2" key="1">
    <citation type="journal article" date="2023" name="ACS Omega">
        <title>Identification of the Neoaspergillic Acid Biosynthesis Gene Cluster by Establishing an In Vitro CRISPR-Ribonucleoprotein Genetic System in Aspergillus melleus.</title>
        <authorList>
            <person name="Yuan B."/>
            <person name="Grau M.F."/>
            <person name="Murata R.M."/>
            <person name="Torok T."/>
            <person name="Venkateswaran K."/>
            <person name="Stajich J.E."/>
            <person name="Wang C.C.C."/>
        </authorList>
    </citation>
    <scope>NUCLEOTIDE SEQUENCE [LARGE SCALE GENOMIC DNA]</scope>
    <source>
        <strain evidence="1 2">IMV 1140</strain>
    </source>
</reference>
<sequence length="558" mass="61802">MLNPRRIYSDIPPDIRTKLDDNPTLLVSWWTTAFSLAIIVTRVCGRYVRIERFFREDKVMMASIIPLLTRMALVHVILIWGTNNTKTEGLTEVEIRHRVIGSRLVLGARIFYAIFIWMAKLTVCEFLRRVAGMIWRRSIRLFLLFLYYFLASTLVAVLIATLAECQPFHHYWQVVPDPGPQCRLGYANLITMGVCDVITDILLVVFPIPLVVMSNMPIKRKVSLVVLFALSLILVGITCYRVPSVIHHNGSQQYRTLLASLEILAATAVSNAVVIGSFVRDKGVKKAKYKKAQGSASVSESLDHTTVRRATVTHHQWGSDSDLAGDLGIRLDADLRYSENQGPRLAPVAGPYQPYGTHSGTTTAGLNSAWTFNHPSTITDDDEGTSTTGSLDMKISPHEYIETNKPSTIPHPSSSPGKVSFFDVGGLLDPSPSTSTLHVPGTNPLPPSHPRSLPVDPNQNPPRHTHSRTRTRSRTGSLAFLQDVGGLLYSSTPSSPTQPTSALRTSNLSSSSASERPRRDSSVHFEQPEYRHSGSFPIPEGHDDVELQDVGGLLRRER</sequence>
<gene>
    <name evidence="1" type="ORF">N8T08_009532</name>
</gene>
<accession>A0ACC3BDH9</accession>
<keyword evidence="2" id="KW-1185">Reference proteome</keyword>